<reference evidence="4" key="2">
    <citation type="journal article" date="2014" name="ISME J.">
        <title>Microbial stratification in low pH oxic and suboxic macroscopic growths along an acid mine drainage.</title>
        <authorList>
            <person name="Mendez-Garcia C."/>
            <person name="Mesa V."/>
            <person name="Sprenger R.R."/>
            <person name="Richter M."/>
            <person name="Diez M.S."/>
            <person name="Solano J."/>
            <person name="Bargiela R."/>
            <person name="Golyshina O.V."/>
            <person name="Manteca A."/>
            <person name="Ramos J.L."/>
            <person name="Gallego J.R."/>
            <person name="Llorente I."/>
            <person name="Martins Dos Santos V.A."/>
            <person name="Jensen O.N."/>
            <person name="Pelaez A.I."/>
            <person name="Sanchez J."/>
            <person name="Ferrer M."/>
        </authorList>
    </citation>
    <scope>NUCLEOTIDE SEQUENCE</scope>
</reference>
<comment type="subcellular location">
    <subcellularLocation>
        <location evidence="1">Membrane</location>
    </subcellularLocation>
</comment>
<evidence type="ECO:0000256" key="1">
    <source>
        <dbReference type="ARBA" id="ARBA00004370"/>
    </source>
</evidence>
<feature type="domain" description="Bacterial surface antigen (D15)" evidence="3">
    <location>
        <begin position="49"/>
        <end position="136"/>
    </location>
</feature>
<feature type="non-terminal residue" evidence="4">
    <location>
        <position position="1"/>
    </location>
</feature>
<dbReference type="GO" id="GO:0019867">
    <property type="term" value="C:outer membrane"/>
    <property type="evidence" value="ECO:0007669"/>
    <property type="project" value="InterPro"/>
</dbReference>
<reference evidence="4" key="1">
    <citation type="submission" date="2013-08" db="EMBL/GenBank/DDBJ databases">
        <authorList>
            <person name="Mendez C."/>
            <person name="Richter M."/>
            <person name="Ferrer M."/>
            <person name="Sanchez J."/>
        </authorList>
    </citation>
    <scope>NUCLEOTIDE SEQUENCE</scope>
</reference>
<protein>
    <submittedName>
        <fullName evidence="4">Outer membrane protein assembly complex, YaeT protein</fullName>
    </submittedName>
</protein>
<dbReference type="Gene3D" id="2.40.160.50">
    <property type="entry name" value="membrane protein fhac: a member of the omp85/tpsb transporter family"/>
    <property type="match status" value="1"/>
</dbReference>
<evidence type="ECO:0000259" key="3">
    <source>
        <dbReference type="Pfam" id="PF01103"/>
    </source>
</evidence>
<dbReference type="AlphaFoldDB" id="T1BVG0"/>
<feature type="non-terminal residue" evidence="4">
    <location>
        <position position="165"/>
    </location>
</feature>
<proteinExistence type="predicted"/>
<accession>T1BVG0</accession>
<organism evidence="4">
    <name type="scientific">mine drainage metagenome</name>
    <dbReference type="NCBI Taxonomy" id="410659"/>
    <lineage>
        <taxon>unclassified sequences</taxon>
        <taxon>metagenomes</taxon>
        <taxon>ecological metagenomes</taxon>
    </lineage>
</organism>
<comment type="caution">
    <text evidence="4">The sequence shown here is derived from an EMBL/GenBank/DDBJ whole genome shotgun (WGS) entry which is preliminary data.</text>
</comment>
<gene>
    <name evidence="4" type="ORF">B1A_04744</name>
</gene>
<dbReference type="EMBL" id="AUZX01003456">
    <property type="protein sequence ID" value="EQD73852.1"/>
    <property type="molecule type" value="Genomic_DNA"/>
</dbReference>
<name>T1BVG0_9ZZZZ</name>
<keyword evidence="2" id="KW-0472">Membrane</keyword>
<sequence>DQGQTAQFMVGAGVSSNAGLIGQISVTQKNFDITDTPHSLGEFLRGQAFQGNGQYFQIMLMPGTVYQLYRATFGEPYLWDSPYSFRNSAYYFTEYYNTYSIDRAGDRVTLGRRITNHLAVTMAFRWEEVNVNNITDVGPPGYNPNYPDSAPQVFAQAGGHYLSSI</sequence>
<evidence type="ECO:0000256" key="2">
    <source>
        <dbReference type="ARBA" id="ARBA00023136"/>
    </source>
</evidence>
<evidence type="ECO:0000313" key="4">
    <source>
        <dbReference type="EMBL" id="EQD73852.1"/>
    </source>
</evidence>
<dbReference type="Pfam" id="PF01103">
    <property type="entry name" value="Omp85"/>
    <property type="match status" value="1"/>
</dbReference>
<dbReference type="InterPro" id="IPR000184">
    <property type="entry name" value="Bac_surfAg_D15"/>
</dbReference>